<dbReference type="PROSITE" id="PS50082">
    <property type="entry name" value="WD_REPEATS_2"/>
    <property type="match status" value="3"/>
</dbReference>
<dbReference type="PANTHER" id="PTHR19862">
    <property type="entry name" value="WD REPEAT-CONTAINING PROTEIN 48"/>
    <property type="match status" value="1"/>
</dbReference>
<feature type="compositionally biased region" description="Polar residues" evidence="5">
    <location>
        <begin position="550"/>
        <end position="562"/>
    </location>
</feature>
<evidence type="ECO:0000313" key="8">
    <source>
        <dbReference type="Proteomes" id="UP001212997"/>
    </source>
</evidence>
<feature type="compositionally biased region" description="Polar residues" evidence="5">
    <location>
        <begin position="476"/>
        <end position="493"/>
    </location>
</feature>
<feature type="transmembrane region" description="Helical" evidence="6">
    <location>
        <begin position="1453"/>
        <end position="1476"/>
    </location>
</feature>
<dbReference type="GO" id="GO:0043130">
    <property type="term" value="F:ubiquitin binding"/>
    <property type="evidence" value="ECO:0007669"/>
    <property type="project" value="TreeGrafter"/>
</dbReference>
<dbReference type="Gene3D" id="2.130.10.10">
    <property type="entry name" value="YVTN repeat-like/Quinoprotein amine dehydrogenase"/>
    <property type="match status" value="2"/>
</dbReference>
<feature type="region of interest" description="Disordered" evidence="5">
    <location>
        <begin position="924"/>
        <end position="993"/>
    </location>
</feature>
<keyword evidence="6" id="KW-0812">Transmembrane</keyword>
<evidence type="ECO:0000256" key="2">
    <source>
        <dbReference type="ARBA" id="ARBA00022574"/>
    </source>
</evidence>
<dbReference type="PROSITE" id="PS50294">
    <property type="entry name" value="WD_REPEATS_REGION"/>
    <property type="match status" value="2"/>
</dbReference>
<feature type="compositionally biased region" description="Basic residues" evidence="5">
    <location>
        <begin position="943"/>
        <end position="952"/>
    </location>
</feature>
<evidence type="ECO:0000256" key="4">
    <source>
        <dbReference type="PROSITE-ProRule" id="PRU00221"/>
    </source>
</evidence>
<evidence type="ECO:0000256" key="3">
    <source>
        <dbReference type="ARBA" id="ARBA00022737"/>
    </source>
</evidence>
<name>A0AAD5V3L8_9APHY</name>
<organism evidence="7 8">
    <name type="scientific">Meripilus lineatus</name>
    <dbReference type="NCBI Taxonomy" id="2056292"/>
    <lineage>
        <taxon>Eukaryota</taxon>
        <taxon>Fungi</taxon>
        <taxon>Dikarya</taxon>
        <taxon>Basidiomycota</taxon>
        <taxon>Agaricomycotina</taxon>
        <taxon>Agaricomycetes</taxon>
        <taxon>Polyporales</taxon>
        <taxon>Meripilaceae</taxon>
        <taxon>Meripilus</taxon>
    </lineage>
</organism>
<gene>
    <name evidence="7" type="ORF">NLI96_g4985</name>
</gene>
<dbReference type="SUPFAM" id="SSF50978">
    <property type="entry name" value="WD40 repeat-like"/>
    <property type="match status" value="1"/>
</dbReference>
<evidence type="ECO:0000256" key="6">
    <source>
        <dbReference type="SAM" id="Phobius"/>
    </source>
</evidence>
<comment type="caution">
    <text evidence="7">The sequence shown here is derived from an EMBL/GenBank/DDBJ whole genome shotgun (WGS) entry which is preliminary data.</text>
</comment>
<feature type="compositionally biased region" description="Basic and acidic residues" evidence="5">
    <location>
        <begin position="587"/>
        <end position="597"/>
    </location>
</feature>
<dbReference type="GO" id="GO:0000724">
    <property type="term" value="P:double-strand break repair via homologous recombination"/>
    <property type="evidence" value="ECO:0007669"/>
    <property type="project" value="TreeGrafter"/>
</dbReference>
<dbReference type="InterPro" id="IPR019775">
    <property type="entry name" value="WD40_repeat_CS"/>
</dbReference>
<dbReference type="PROSITE" id="PS00678">
    <property type="entry name" value="WD_REPEATS_1"/>
    <property type="match status" value="1"/>
</dbReference>
<proteinExistence type="inferred from homology"/>
<dbReference type="InterPro" id="IPR051246">
    <property type="entry name" value="WDR48"/>
</dbReference>
<dbReference type="InterPro" id="IPR036322">
    <property type="entry name" value="WD40_repeat_dom_sf"/>
</dbReference>
<feature type="compositionally biased region" description="Low complexity" evidence="5">
    <location>
        <begin position="504"/>
        <end position="524"/>
    </location>
</feature>
<feature type="region of interest" description="Disordered" evidence="5">
    <location>
        <begin position="1075"/>
        <end position="1165"/>
    </location>
</feature>
<feature type="compositionally biased region" description="Polar residues" evidence="5">
    <location>
        <begin position="1108"/>
        <end position="1124"/>
    </location>
</feature>
<keyword evidence="6" id="KW-1133">Transmembrane helix</keyword>
<feature type="repeat" description="WD" evidence="4">
    <location>
        <begin position="196"/>
        <end position="237"/>
    </location>
</feature>
<dbReference type="InterPro" id="IPR020472">
    <property type="entry name" value="WD40_PAC1"/>
</dbReference>
<feature type="region of interest" description="Disordered" evidence="5">
    <location>
        <begin position="1301"/>
        <end position="1333"/>
    </location>
</feature>
<dbReference type="Pfam" id="PF11816">
    <property type="entry name" value="DUF3337"/>
    <property type="match status" value="1"/>
</dbReference>
<dbReference type="SMART" id="SM00320">
    <property type="entry name" value="WD40"/>
    <property type="match status" value="6"/>
</dbReference>
<dbReference type="InterPro" id="IPR001680">
    <property type="entry name" value="WD40_rpt"/>
</dbReference>
<feature type="region of interest" description="Disordered" evidence="5">
    <location>
        <begin position="800"/>
        <end position="826"/>
    </location>
</feature>
<keyword evidence="8" id="KW-1185">Reference proteome</keyword>
<dbReference type="PANTHER" id="PTHR19862:SF14">
    <property type="entry name" value="WD REPEAT-CONTAINING PROTEIN 48"/>
    <property type="match status" value="1"/>
</dbReference>
<reference evidence="7" key="1">
    <citation type="submission" date="2022-07" db="EMBL/GenBank/DDBJ databases">
        <title>Genome Sequence of Physisporinus lineatus.</title>
        <authorList>
            <person name="Buettner E."/>
        </authorList>
    </citation>
    <scope>NUCLEOTIDE SEQUENCE</scope>
    <source>
        <strain evidence="7">VT162</strain>
    </source>
</reference>
<keyword evidence="3" id="KW-0677">Repeat</keyword>
<feature type="repeat" description="WD" evidence="4">
    <location>
        <begin position="238"/>
        <end position="271"/>
    </location>
</feature>
<dbReference type="EMBL" id="JANAWD010000154">
    <property type="protein sequence ID" value="KAJ3485409.1"/>
    <property type="molecule type" value="Genomic_DNA"/>
</dbReference>
<comment type="similarity">
    <text evidence="1">Belongs to the WD repeat WDR48 family.</text>
</comment>
<evidence type="ECO:0000313" key="7">
    <source>
        <dbReference type="EMBL" id="KAJ3485409.1"/>
    </source>
</evidence>
<protein>
    <submittedName>
        <fullName evidence="7">Uncharacterized protein</fullName>
    </submittedName>
</protein>
<feature type="region of interest" description="Disordered" evidence="5">
    <location>
        <begin position="472"/>
        <end position="597"/>
    </location>
</feature>
<dbReference type="PRINTS" id="PR00320">
    <property type="entry name" value="GPROTEINBRPT"/>
</dbReference>
<evidence type="ECO:0000256" key="5">
    <source>
        <dbReference type="SAM" id="MobiDB-lite"/>
    </source>
</evidence>
<feature type="compositionally biased region" description="Low complexity" evidence="5">
    <location>
        <begin position="800"/>
        <end position="816"/>
    </location>
</feature>
<feature type="repeat" description="WD" evidence="4">
    <location>
        <begin position="290"/>
        <end position="331"/>
    </location>
</feature>
<evidence type="ECO:0000256" key="1">
    <source>
        <dbReference type="ARBA" id="ARBA00006917"/>
    </source>
</evidence>
<dbReference type="InterPro" id="IPR021772">
    <property type="entry name" value="WDR48/Bun107"/>
</dbReference>
<feature type="region of interest" description="Disordered" evidence="5">
    <location>
        <begin position="1"/>
        <end position="60"/>
    </location>
</feature>
<dbReference type="Pfam" id="PF00400">
    <property type="entry name" value="WD40"/>
    <property type="match status" value="3"/>
</dbReference>
<keyword evidence="2 4" id="KW-0853">WD repeat</keyword>
<feature type="compositionally biased region" description="Basic and acidic residues" evidence="5">
    <location>
        <begin position="959"/>
        <end position="973"/>
    </location>
</feature>
<accession>A0AAD5V3L8</accession>
<sequence>MPPARRRVSYVIPPPGDNVPRLQLPPHAHPRNGATGPLLVQARGKPDASNHHLSKGPHHPRHRLGVACLALDTSTQLVGRSNPDGILYSGGRDGLVLSWDLGIKMKRRSQRYGVTTNAMQRNIGRWEIMTGWNDIIEEDPDEGEEPIRDGDVLGEVKGAGARGRRRVDPSIPFEHQWETDIDAFEEGKTSQFRQCVQIHSDWVNDILLCNLNQTVVTASSDGTVKAWSPHTQSEPTTIGSHADYVRCLAHCYNQSWVASGSFDRTIKLWDLGNPPSSNKSPLITLTAPESSGPKASVYALATDPYGSVVVSGSPERVIRMWDPRSGKRVGKLVGHTDNIRAILLSDDSRYHPSLEIFYSGDRSGLVCKVDVENCTDVAEGECIVICQDSGTCNNTSNNNCGPNVNGGTPGNGESTAGFIPCNEGVSKIVAMDDNLLWTASGSSCIRRWKVPARRAARAPHYSSSMVGLGLGGGGSITSHNEVESPTQSESGNSPVELHPSHFPSSTSTSTNAPVPTTTTSATLSPPSPPFGRRSLELGNRSRTPPLGVTFRSSSPSHPSQPTGIPRRGHRTSITASVAGSDHYSIIQDHDQDNEREEKTSYGIPYDSLVRLTSPNEGLYPQPLVGFMTSASLVGLGPMPGTATSGNFGYSGTMGTGAGGRGRDPEIATLYSAASVMSVPRVVRSPLQAIFPNMNQPRPTSPFYPSAIRVGSGEGETLHPLKTPQMLYEEREVAADATPLYSEPDDIIYGEHGLVRSIILNDRIHVLTVDTRGEVAVWNIVRGVCLGKYKAEDVSDATFYGSSKGSSNGSAGANSGSGERGTSPREALETVRERIEGEAVVISWCSVDTKTGVLTVHLNERCFDAEIYADEAGYADRQFSDELRRAFFDPCFIPHLITPALSLVNIGKWVLRSVFINFIREETRSASRRHRSTTSTSSSSSHHHDSHHHHIHRSAAPAHIDIRGHSPETRRRSSSDVSGSSMPTPPRSASIVTSPNMLPAVAPIITNLGKSPSPLHTPSIPISALSRNGESLSSQLTPIPQSPFLDDAMTPMPLAQIAEGVPATPATKENDYFTQRARKPSVSAASTGAPATPDDFSGWGGPGSKPSSTAVASTPDSNVPQTPSTPGGRFMGRLMSFGRGGKGRQDSEPGTVASVPGQSSSEGAATREEPIFPKTPLQVMLSGPLNPPPSSEAPSIPIPINTSIVISEEAPSGWKTIYRGHVSSTGHDKALLEEAMPLWLLEYLLINKAPSVPINKVSFVLLPCKDTNGEQLPELLNTQQAKLTASRFLRVRKLTHHVQDKLDKIAGKTQGGTPRSSYDRSAGSTTGSKPERTKPEDCFEILCNDSVLPLDMTLAALWALTPSGTGTDSRFHYPPLEVDIRKTLGDIRSPTVPSSRGASADGHAEVEHVTAEAERRSEEFMDVEASGQNLKQKNPTNYPHAFLSPELANARRVYILHIVKTIFGIVILMWLTLPAFWGALYNSAKSTGNLEAWFIDRDDSRIGHAIWEGFSNSTSGMQLGWVPIDAAAAGTNEEIINSIVQNKAWIAVVS</sequence>
<dbReference type="InterPro" id="IPR015943">
    <property type="entry name" value="WD40/YVTN_repeat-like_dom_sf"/>
</dbReference>
<dbReference type="Proteomes" id="UP001212997">
    <property type="component" value="Unassembled WGS sequence"/>
</dbReference>
<keyword evidence="6" id="KW-0472">Membrane</keyword>